<accession>A0A2G8SBG2</accession>
<proteinExistence type="predicted"/>
<evidence type="ECO:0000313" key="2">
    <source>
        <dbReference type="Proteomes" id="UP000230002"/>
    </source>
</evidence>
<dbReference type="EMBL" id="AYKW01000012">
    <property type="protein sequence ID" value="PIL31099.1"/>
    <property type="molecule type" value="Genomic_DNA"/>
</dbReference>
<organism evidence="1 2">
    <name type="scientific">Ganoderma sinense ZZ0214-1</name>
    <dbReference type="NCBI Taxonomy" id="1077348"/>
    <lineage>
        <taxon>Eukaryota</taxon>
        <taxon>Fungi</taxon>
        <taxon>Dikarya</taxon>
        <taxon>Basidiomycota</taxon>
        <taxon>Agaricomycotina</taxon>
        <taxon>Agaricomycetes</taxon>
        <taxon>Polyporales</taxon>
        <taxon>Polyporaceae</taxon>
        <taxon>Ganoderma</taxon>
    </lineage>
</organism>
<reference evidence="1 2" key="1">
    <citation type="journal article" date="2015" name="Sci. Rep.">
        <title>Chromosome-level genome map provides insights into diverse defense mechanisms in the medicinal fungus Ganoderma sinense.</title>
        <authorList>
            <person name="Zhu Y."/>
            <person name="Xu J."/>
            <person name="Sun C."/>
            <person name="Zhou S."/>
            <person name="Xu H."/>
            <person name="Nelson D.R."/>
            <person name="Qian J."/>
            <person name="Song J."/>
            <person name="Luo H."/>
            <person name="Xiang L."/>
            <person name="Li Y."/>
            <person name="Xu Z."/>
            <person name="Ji A."/>
            <person name="Wang L."/>
            <person name="Lu S."/>
            <person name="Hayward A."/>
            <person name="Sun W."/>
            <person name="Li X."/>
            <person name="Schwartz D.C."/>
            <person name="Wang Y."/>
            <person name="Chen S."/>
        </authorList>
    </citation>
    <scope>NUCLEOTIDE SEQUENCE [LARGE SCALE GENOMIC DNA]</scope>
    <source>
        <strain evidence="1 2">ZZ0214-1</strain>
    </source>
</reference>
<dbReference type="AlphaFoldDB" id="A0A2G8SBG2"/>
<keyword evidence="2" id="KW-1185">Reference proteome</keyword>
<gene>
    <name evidence="1" type="ORF">GSI_05795</name>
</gene>
<evidence type="ECO:0000313" key="1">
    <source>
        <dbReference type="EMBL" id="PIL31099.1"/>
    </source>
</evidence>
<sequence>MDLRTYWFDRRVPVSSILRHSCPQLLHFGLPFIKFDPDDLDGFFPSEGVDPLTHLVMFVPCETNHEYRRHRKLLTPWLQFRDKLIASMKHFRLTHLRIVFDYNFRSENDFIARDPANFMGDTDHHAAAITFFDAIPTLRYLFLTTCGRTFRPHNQVQSGARGIDTTYTWLSSKAWRVAEYPMHAGDQPLNLESGSTKSLIALSEEDAKRVVEREDLSLSSSEKDIVQECGDASTWGD</sequence>
<protein>
    <submittedName>
        <fullName evidence="1">Uncharacterized protein</fullName>
    </submittedName>
</protein>
<dbReference type="Proteomes" id="UP000230002">
    <property type="component" value="Unassembled WGS sequence"/>
</dbReference>
<name>A0A2G8SBG2_9APHY</name>
<comment type="caution">
    <text evidence="1">The sequence shown here is derived from an EMBL/GenBank/DDBJ whole genome shotgun (WGS) entry which is preliminary data.</text>
</comment>